<dbReference type="EMBL" id="MCOG01000198">
    <property type="protein sequence ID" value="ORY26822.1"/>
    <property type="molecule type" value="Genomic_DNA"/>
</dbReference>
<comment type="caution">
    <text evidence="1">The sequence shown here is derived from an EMBL/GenBank/DDBJ whole genome shotgun (WGS) entry which is preliminary data.</text>
</comment>
<dbReference type="OrthoDB" id="10645897at2759"/>
<evidence type="ECO:0000313" key="1">
    <source>
        <dbReference type="EMBL" id="ORY26822.1"/>
    </source>
</evidence>
<dbReference type="STRING" id="1754190.A0A1Y2AWA4"/>
<evidence type="ECO:0000313" key="2">
    <source>
        <dbReference type="Proteomes" id="UP000193920"/>
    </source>
</evidence>
<sequence>MDNLENVDQYELTEDEKRRISENNKKISQKEYLRNMIEHVKRKTVEKELAKLMNSNANSNEFVKKNYLDVCAMAGDFIMKNQNLMKEKKGKIWEMLLAGGQLKFENIYKSYPTTCLDHLGGGSAGTTITTEDDNGPPPIYVKRTIYLYLIFNI</sequence>
<reference evidence="1 2" key="1">
    <citation type="submission" date="2016-08" db="EMBL/GenBank/DDBJ databases">
        <title>A Parts List for Fungal Cellulosomes Revealed by Comparative Genomics.</title>
        <authorList>
            <consortium name="DOE Joint Genome Institute"/>
            <person name="Haitjema C.H."/>
            <person name="Gilmore S.P."/>
            <person name="Henske J.K."/>
            <person name="Solomon K.V."/>
            <person name="De Groot R."/>
            <person name="Kuo A."/>
            <person name="Mondo S.J."/>
            <person name="Salamov A.A."/>
            <person name="Labutti K."/>
            <person name="Zhao Z."/>
            <person name="Chiniquy J."/>
            <person name="Barry K."/>
            <person name="Brewer H.M."/>
            <person name="Purvine S.O."/>
            <person name="Wright A.T."/>
            <person name="Boxma B."/>
            <person name="Van Alen T."/>
            <person name="Hackstein J.H."/>
            <person name="Baker S.E."/>
            <person name="Grigoriev I.V."/>
            <person name="O'Malley M.A."/>
        </authorList>
    </citation>
    <scope>NUCLEOTIDE SEQUENCE [LARGE SCALE GENOMIC DNA]</scope>
    <source>
        <strain evidence="1 2">G1</strain>
    </source>
</reference>
<proteinExistence type="predicted"/>
<accession>A0A1Y2AWA4</accession>
<keyword evidence="2" id="KW-1185">Reference proteome</keyword>
<protein>
    <submittedName>
        <fullName evidence="1">Uncharacterized protein</fullName>
    </submittedName>
</protein>
<dbReference type="Proteomes" id="UP000193920">
    <property type="component" value="Unassembled WGS sequence"/>
</dbReference>
<gene>
    <name evidence="1" type="ORF">LY90DRAFT_513632</name>
</gene>
<dbReference type="AlphaFoldDB" id="A0A1Y2AWA4"/>
<organism evidence="1 2">
    <name type="scientific">Neocallimastix californiae</name>
    <dbReference type="NCBI Taxonomy" id="1754190"/>
    <lineage>
        <taxon>Eukaryota</taxon>
        <taxon>Fungi</taxon>
        <taxon>Fungi incertae sedis</taxon>
        <taxon>Chytridiomycota</taxon>
        <taxon>Chytridiomycota incertae sedis</taxon>
        <taxon>Neocallimastigomycetes</taxon>
        <taxon>Neocallimastigales</taxon>
        <taxon>Neocallimastigaceae</taxon>
        <taxon>Neocallimastix</taxon>
    </lineage>
</organism>
<name>A0A1Y2AWA4_9FUNG</name>